<accession>A0A9D1SNW5</accession>
<evidence type="ECO:0000256" key="1">
    <source>
        <dbReference type="ARBA" id="ARBA00006479"/>
    </source>
</evidence>
<dbReference type="InterPro" id="IPR043129">
    <property type="entry name" value="ATPase_NBD"/>
</dbReference>
<protein>
    <submittedName>
        <fullName evidence="2">ROK family protein</fullName>
    </submittedName>
</protein>
<evidence type="ECO:0000313" key="2">
    <source>
        <dbReference type="EMBL" id="HIU69902.1"/>
    </source>
</evidence>
<dbReference type="EMBL" id="DVNM01000045">
    <property type="protein sequence ID" value="HIU69902.1"/>
    <property type="molecule type" value="Genomic_DNA"/>
</dbReference>
<comment type="similarity">
    <text evidence="1">Belongs to the ROK (NagC/XylR) family.</text>
</comment>
<name>A0A9D1SNW5_9FIRM</name>
<reference evidence="2" key="1">
    <citation type="submission" date="2020-10" db="EMBL/GenBank/DDBJ databases">
        <authorList>
            <person name="Gilroy R."/>
        </authorList>
    </citation>
    <scope>NUCLEOTIDE SEQUENCE</scope>
    <source>
        <strain evidence="2">CHK176-6737</strain>
    </source>
</reference>
<dbReference type="InterPro" id="IPR049874">
    <property type="entry name" value="ROK_cs"/>
</dbReference>
<gene>
    <name evidence="2" type="ORF">IAD23_08100</name>
</gene>
<sequence length="323" mass="34254">MSYYIGIDLGGTNIVSAVVTDKYEILAKASVPTAMPRDAASIFDDIAKTGFEAVEKAGLTMDDIEWIGLGTPGTVNQKNGYIEYANNLKFDNIPARDMLQDRFHKTVYLENDANCAALGEAIAGSGHGTPNFVAVTLGTGVGSGVIINSNIITGVNFAGGEWGHMVIVKDGEPCGCGRHGCWEAYASATALIRQTIASMNKNPNSLMHAVAKKEGKVSGRTAFDAMRLGDKDAAEVCKQYIEYVACGVTNLINALQPEVLCIGGGICNEGETIMQPIREYVARERYSVHSSLQTKIVKAELGNDAGLIGAALLGTVKRIKAGE</sequence>
<comment type="caution">
    <text evidence="2">The sequence shown here is derived from an EMBL/GenBank/DDBJ whole genome shotgun (WGS) entry which is preliminary data.</text>
</comment>
<dbReference type="AlphaFoldDB" id="A0A9D1SNW5"/>
<dbReference type="SUPFAM" id="SSF53067">
    <property type="entry name" value="Actin-like ATPase domain"/>
    <property type="match status" value="1"/>
</dbReference>
<dbReference type="InterPro" id="IPR000600">
    <property type="entry name" value="ROK"/>
</dbReference>
<dbReference type="PANTHER" id="PTHR18964">
    <property type="entry name" value="ROK (REPRESSOR, ORF, KINASE) FAMILY"/>
    <property type="match status" value="1"/>
</dbReference>
<reference evidence="2" key="2">
    <citation type="journal article" date="2021" name="PeerJ">
        <title>Extensive microbial diversity within the chicken gut microbiome revealed by metagenomics and culture.</title>
        <authorList>
            <person name="Gilroy R."/>
            <person name="Ravi A."/>
            <person name="Getino M."/>
            <person name="Pursley I."/>
            <person name="Horton D.L."/>
            <person name="Alikhan N.F."/>
            <person name="Baker D."/>
            <person name="Gharbi K."/>
            <person name="Hall N."/>
            <person name="Watson M."/>
            <person name="Adriaenssens E.M."/>
            <person name="Foster-Nyarko E."/>
            <person name="Jarju S."/>
            <person name="Secka A."/>
            <person name="Antonio M."/>
            <person name="Oren A."/>
            <person name="Chaudhuri R.R."/>
            <person name="La Ragione R."/>
            <person name="Hildebrand F."/>
            <person name="Pallen M.J."/>
        </authorList>
    </citation>
    <scope>NUCLEOTIDE SEQUENCE</scope>
    <source>
        <strain evidence="2">CHK176-6737</strain>
    </source>
</reference>
<dbReference type="PANTHER" id="PTHR18964:SF149">
    <property type="entry name" value="BIFUNCTIONAL UDP-N-ACETYLGLUCOSAMINE 2-EPIMERASE_N-ACETYLMANNOSAMINE KINASE"/>
    <property type="match status" value="1"/>
</dbReference>
<dbReference type="Proteomes" id="UP000824125">
    <property type="component" value="Unassembled WGS sequence"/>
</dbReference>
<proteinExistence type="inferred from homology"/>
<dbReference type="CDD" id="cd24068">
    <property type="entry name" value="ASKHA_NBD_ROK_FnNanK-like"/>
    <property type="match status" value="1"/>
</dbReference>
<dbReference type="PROSITE" id="PS01125">
    <property type="entry name" value="ROK"/>
    <property type="match status" value="1"/>
</dbReference>
<dbReference type="Pfam" id="PF00480">
    <property type="entry name" value="ROK"/>
    <property type="match status" value="1"/>
</dbReference>
<evidence type="ECO:0000313" key="3">
    <source>
        <dbReference type="Proteomes" id="UP000824125"/>
    </source>
</evidence>
<organism evidence="2 3">
    <name type="scientific">Candidatus Scybalenecus merdavium</name>
    <dbReference type="NCBI Taxonomy" id="2840939"/>
    <lineage>
        <taxon>Bacteria</taxon>
        <taxon>Bacillati</taxon>
        <taxon>Bacillota</taxon>
        <taxon>Clostridia</taxon>
        <taxon>Eubacteriales</taxon>
        <taxon>Oscillospiraceae</taxon>
        <taxon>Oscillospiraceae incertae sedis</taxon>
        <taxon>Candidatus Scybalenecus</taxon>
    </lineage>
</organism>
<dbReference type="Gene3D" id="3.30.420.40">
    <property type="match status" value="2"/>
</dbReference>